<feature type="transmembrane region" description="Helical" evidence="1">
    <location>
        <begin position="460"/>
        <end position="477"/>
    </location>
</feature>
<evidence type="ECO:0000313" key="2">
    <source>
        <dbReference type="EMBL" id="MBB3171238.1"/>
    </source>
</evidence>
<evidence type="ECO:0000313" key="3">
    <source>
        <dbReference type="Proteomes" id="UP000530850"/>
    </source>
</evidence>
<feature type="transmembrane region" description="Helical" evidence="1">
    <location>
        <begin position="913"/>
        <end position="931"/>
    </location>
</feature>
<feature type="transmembrane region" description="Helical" evidence="1">
    <location>
        <begin position="152"/>
        <end position="168"/>
    </location>
</feature>
<dbReference type="InterPro" id="IPR018580">
    <property type="entry name" value="Uncharacterised_YfhO"/>
</dbReference>
<feature type="transmembrane region" description="Helical" evidence="1">
    <location>
        <begin position="426"/>
        <end position="448"/>
    </location>
</feature>
<evidence type="ECO:0000256" key="1">
    <source>
        <dbReference type="SAM" id="Phobius"/>
    </source>
</evidence>
<name>A0A7W5D222_9ACTN</name>
<feature type="transmembrane region" description="Helical" evidence="1">
    <location>
        <begin position="371"/>
        <end position="390"/>
    </location>
</feature>
<dbReference type="EMBL" id="JACHYA010000002">
    <property type="protein sequence ID" value="MBB3171238.1"/>
    <property type="molecule type" value="Genomic_DNA"/>
</dbReference>
<feature type="transmembrane region" description="Helical" evidence="1">
    <location>
        <begin position="340"/>
        <end position="365"/>
    </location>
</feature>
<reference evidence="2 3" key="1">
    <citation type="submission" date="2020-08" db="EMBL/GenBank/DDBJ databases">
        <title>Sequencing the genomes of 1000 actinobacteria strains.</title>
        <authorList>
            <person name="Klenk H.-P."/>
        </authorList>
    </citation>
    <scope>NUCLEOTIDE SEQUENCE [LARGE SCALE GENOMIC DNA]</scope>
    <source>
        <strain evidence="2 3">DSM 22242</strain>
    </source>
</reference>
<feature type="transmembrane region" description="Helical" evidence="1">
    <location>
        <begin position="23"/>
        <end position="44"/>
    </location>
</feature>
<dbReference type="AlphaFoldDB" id="A0A7W5D222"/>
<feature type="transmembrane region" description="Helical" evidence="1">
    <location>
        <begin position="204"/>
        <end position="237"/>
    </location>
</feature>
<comment type="caution">
    <text evidence="2">The sequence shown here is derived from an EMBL/GenBank/DDBJ whole genome shotgun (WGS) entry which is preliminary data.</text>
</comment>
<feature type="transmembrane region" description="Helical" evidence="1">
    <location>
        <begin position="314"/>
        <end position="333"/>
    </location>
</feature>
<feature type="transmembrane region" description="Helical" evidence="1">
    <location>
        <begin position="399"/>
        <end position="420"/>
    </location>
</feature>
<dbReference type="Proteomes" id="UP000530850">
    <property type="component" value="Unassembled WGS sequence"/>
</dbReference>
<gene>
    <name evidence="2" type="ORF">FHR31_001050</name>
</gene>
<dbReference type="Pfam" id="PF09586">
    <property type="entry name" value="YfhO"/>
    <property type="match status" value="1"/>
</dbReference>
<keyword evidence="1" id="KW-0812">Transmembrane</keyword>
<sequence length="944" mass="105321">MPRTAVTNGLAQPLGLTSEKRKYFIYLFLACLVSFLIVFLPVILKGRSFVWSVDGVKLYFNFFVYTGEWIREVFFSLLSGQFVVPQFSYDLGFGYDIPVALANFFFDPLNWVSAFCPREYAEYLYEITIFAHYYLAAVTFSIFCFSRGKKKGFVLAGALCYVLSGFVVSLGLFYHPYFICVAIVFPLVLLGADKVFAKKSPALLVLSMGFLFAFSVYWSYMVCILLFFYCLANYFFYPRERSAGDFLLLVTKFIALLLLAFILAGIASVPNFLGLLSLSRIGVERAVSLFNSQWYCETLGMSLIWGIVPKAARHIGAIGVLAILAAIAGFRRAPRGDRGFLCASLAFCIFGLLSDFVGSAFNGFGYSTDRWQFAFCFVAAFALVVVLPLLKRFNKKEWLIFLGMNAAFLLWCIMGCWGRINLPAKIALAIYVIALASLCAYPSVQRFVSGRCAMLKRVPLALLSLLVILSCGLPAAFSNTHKAADHVSGFIIAGDVNAYTTEIPLLDDLSEIDLDYRIDRPHTPHTMRNLGFSVGYKGMDAFSSMYNSNLDYFRQEMGISDGGSNYIFLGVDNRFALDAILGAKYYAARTGAQMPPYGYHEYIDLGTNKFGDNYTLYETEYALPLAFTYQSAISEDDYRKLNIIEKQEALTEAAVLAGMQESDLQPVVETKSENPKISEEKDLAVYDGKIVVLEDGATMRIDVKGQKDSENYVCFEGVVFRPTTAQNAAAAKRRFDNGDFSSYEDLINSSGATSSKITAESMEAKRSFTILTPGSIQFGGWENWVLNMGFAKTPVTSYLVTFQKTGVYSYNDFFVASQEMKSIEDNLKKLQVENDASIEFKTNRMDIDVAAAGKDGDGERYLFVSIPYDQGWTAYVDGVETPIQKVNGWFMGMVLNDDAHEVVFSYVTPGFKLGVVLTAIGVLVFAMLVVCPRRRRSGTYGKRR</sequence>
<keyword evidence="1" id="KW-1133">Transmembrane helix</keyword>
<accession>A0A7W5D222</accession>
<feature type="transmembrane region" description="Helical" evidence="1">
    <location>
        <begin position="249"/>
        <end position="276"/>
    </location>
</feature>
<feature type="transmembrane region" description="Helical" evidence="1">
    <location>
        <begin position="123"/>
        <end position="145"/>
    </location>
</feature>
<dbReference type="GeneID" id="93357292"/>
<proteinExistence type="predicted"/>
<keyword evidence="1" id="KW-0472">Membrane</keyword>
<dbReference type="PANTHER" id="PTHR38454">
    <property type="entry name" value="INTEGRAL MEMBRANE PROTEIN-RELATED"/>
    <property type="match status" value="1"/>
</dbReference>
<protein>
    <submittedName>
        <fullName evidence="2">Putative membrane protein YfhO</fullName>
    </submittedName>
</protein>
<dbReference type="RefSeq" id="WP_161555336.1">
    <property type="nucleotide sequence ID" value="NZ_JACHYA010000002.1"/>
</dbReference>
<organism evidence="2 3">
    <name type="scientific">Parvibacter caecicola</name>
    <dbReference type="NCBI Taxonomy" id="747645"/>
    <lineage>
        <taxon>Bacteria</taxon>
        <taxon>Bacillati</taxon>
        <taxon>Actinomycetota</taxon>
        <taxon>Coriobacteriia</taxon>
        <taxon>Coriobacteriales</taxon>
        <taxon>Coriobacteriaceae</taxon>
        <taxon>Parvibacter</taxon>
    </lineage>
</organism>
<dbReference type="PANTHER" id="PTHR38454:SF1">
    <property type="entry name" value="INTEGRAL MEMBRANE PROTEIN"/>
    <property type="match status" value="1"/>
</dbReference>